<dbReference type="AlphaFoldDB" id="A0A212PX93"/>
<dbReference type="RefSeq" id="WP_088559450.1">
    <property type="nucleotide sequence ID" value="NZ_FYEH01000001.1"/>
</dbReference>
<sequence length="108" mass="11549">MRTSLVFVAAALLEIAGCFAFWSWLRLDRSPLWIVPGIVALVLFACLLTLAGSELAGRAFAAYGGIYIATSLLWLWAVEGVRPERPDLLGALLCLAGAGIILSGARWS</sequence>
<organism evidence="6 7">
    <name type="scientific">Arboricoccus pini</name>
    <dbReference type="NCBI Taxonomy" id="1963835"/>
    <lineage>
        <taxon>Bacteria</taxon>
        <taxon>Pseudomonadati</taxon>
        <taxon>Pseudomonadota</taxon>
        <taxon>Alphaproteobacteria</taxon>
        <taxon>Geminicoccales</taxon>
        <taxon>Geminicoccaceae</taxon>
        <taxon>Arboricoccus</taxon>
    </lineage>
</organism>
<dbReference type="HAMAP" id="MF_00010">
    <property type="entry name" value="UPF0060"/>
    <property type="match status" value="1"/>
</dbReference>
<protein>
    <submittedName>
        <fullName evidence="6">Small multidrug resistance family-3 protein</fullName>
    </submittedName>
</protein>
<dbReference type="GO" id="GO:0005886">
    <property type="term" value="C:plasma membrane"/>
    <property type="evidence" value="ECO:0007669"/>
    <property type="project" value="UniProtKB-SubCell"/>
</dbReference>
<dbReference type="Proteomes" id="UP000197065">
    <property type="component" value="Unassembled WGS sequence"/>
</dbReference>
<feature type="transmembrane region" description="Helical" evidence="5">
    <location>
        <begin position="59"/>
        <end position="76"/>
    </location>
</feature>
<comment type="similarity">
    <text evidence="5">Belongs to the UPF0060 family.</text>
</comment>
<accession>A0A212PX93</accession>
<keyword evidence="3 5" id="KW-1133">Transmembrane helix</keyword>
<dbReference type="OrthoDB" id="123240at2"/>
<proteinExistence type="inferred from homology"/>
<gene>
    <name evidence="6" type="ORF">SAMN07250955_101109</name>
</gene>
<feature type="transmembrane region" description="Helical" evidence="5">
    <location>
        <begin position="88"/>
        <end position="107"/>
    </location>
</feature>
<evidence type="ECO:0000256" key="3">
    <source>
        <dbReference type="ARBA" id="ARBA00022989"/>
    </source>
</evidence>
<evidence type="ECO:0000256" key="1">
    <source>
        <dbReference type="ARBA" id="ARBA00022475"/>
    </source>
</evidence>
<evidence type="ECO:0000256" key="2">
    <source>
        <dbReference type="ARBA" id="ARBA00022692"/>
    </source>
</evidence>
<dbReference type="PANTHER" id="PTHR36116:SF1">
    <property type="entry name" value="UPF0060 MEMBRANE PROTEIN YNFA"/>
    <property type="match status" value="1"/>
</dbReference>
<evidence type="ECO:0000256" key="4">
    <source>
        <dbReference type="ARBA" id="ARBA00023136"/>
    </source>
</evidence>
<reference evidence="6 7" key="1">
    <citation type="submission" date="2017-06" db="EMBL/GenBank/DDBJ databases">
        <authorList>
            <person name="Kim H.J."/>
            <person name="Triplett B.A."/>
        </authorList>
    </citation>
    <scope>NUCLEOTIDE SEQUENCE [LARGE SCALE GENOMIC DNA]</scope>
    <source>
        <strain evidence="6 7">B29T1</strain>
    </source>
</reference>
<dbReference type="InterPro" id="IPR003844">
    <property type="entry name" value="UPF0060"/>
</dbReference>
<dbReference type="Pfam" id="PF02694">
    <property type="entry name" value="UPF0060"/>
    <property type="match status" value="1"/>
</dbReference>
<keyword evidence="1 5" id="KW-1003">Cell membrane</keyword>
<name>A0A212PX93_9PROT</name>
<dbReference type="SUPFAM" id="SSF103481">
    <property type="entry name" value="Multidrug resistance efflux transporter EmrE"/>
    <property type="match status" value="1"/>
</dbReference>
<keyword evidence="4 5" id="KW-0472">Membrane</keyword>
<dbReference type="PANTHER" id="PTHR36116">
    <property type="entry name" value="UPF0060 MEMBRANE PROTEIN YNFA"/>
    <property type="match status" value="1"/>
</dbReference>
<evidence type="ECO:0000313" key="6">
    <source>
        <dbReference type="EMBL" id="SNB51607.1"/>
    </source>
</evidence>
<evidence type="ECO:0000313" key="7">
    <source>
        <dbReference type="Proteomes" id="UP000197065"/>
    </source>
</evidence>
<dbReference type="InterPro" id="IPR037185">
    <property type="entry name" value="EmrE-like"/>
</dbReference>
<dbReference type="EMBL" id="FYEH01000001">
    <property type="protein sequence ID" value="SNB51607.1"/>
    <property type="molecule type" value="Genomic_DNA"/>
</dbReference>
<feature type="transmembrane region" description="Helical" evidence="5">
    <location>
        <begin position="30"/>
        <end position="52"/>
    </location>
</feature>
<keyword evidence="7" id="KW-1185">Reference proteome</keyword>
<evidence type="ECO:0000256" key="5">
    <source>
        <dbReference type="HAMAP-Rule" id="MF_00010"/>
    </source>
</evidence>
<dbReference type="NCBIfam" id="NF002586">
    <property type="entry name" value="PRK02237.1"/>
    <property type="match status" value="1"/>
</dbReference>
<keyword evidence="2 5" id="KW-0812">Transmembrane</keyword>
<comment type="subcellular location">
    <subcellularLocation>
        <location evidence="5">Cell membrane</location>
        <topology evidence="5">Multi-pass membrane protein</topology>
    </subcellularLocation>
</comment>